<evidence type="ECO:0000256" key="11">
    <source>
        <dbReference type="ARBA" id="ARBA00038349"/>
    </source>
</evidence>
<evidence type="ECO:0000256" key="13">
    <source>
        <dbReference type="SAM" id="SignalP"/>
    </source>
</evidence>
<dbReference type="GO" id="GO:0004672">
    <property type="term" value="F:protein kinase activity"/>
    <property type="evidence" value="ECO:0007669"/>
    <property type="project" value="InterPro"/>
</dbReference>
<dbReference type="InterPro" id="IPR001611">
    <property type="entry name" value="Leu-rich_rpt"/>
</dbReference>
<dbReference type="PANTHER" id="PTHR48007:SF32">
    <property type="entry name" value="KINASE-LIKE PROTEIN TMKL1-RELATED"/>
    <property type="match status" value="1"/>
</dbReference>
<dbReference type="InterPro" id="IPR011009">
    <property type="entry name" value="Kinase-like_dom_sf"/>
</dbReference>
<dbReference type="GO" id="GO:0016020">
    <property type="term" value="C:membrane"/>
    <property type="evidence" value="ECO:0007669"/>
    <property type="project" value="UniProtKB-SubCell"/>
</dbReference>
<keyword evidence="4 12" id="KW-0812">Transmembrane</keyword>
<dbReference type="Pfam" id="PF00560">
    <property type="entry name" value="LRR_1"/>
    <property type="match status" value="4"/>
</dbReference>
<evidence type="ECO:0000256" key="3">
    <source>
        <dbReference type="ARBA" id="ARBA00022614"/>
    </source>
</evidence>
<dbReference type="AlphaFoldDB" id="B8LP80"/>
<evidence type="ECO:0000256" key="6">
    <source>
        <dbReference type="ARBA" id="ARBA00022737"/>
    </source>
</evidence>
<dbReference type="InterPro" id="IPR000719">
    <property type="entry name" value="Prot_kinase_dom"/>
</dbReference>
<feature type="domain" description="Protein kinase" evidence="14">
    <location>
        <begin position="363"/>
        <end position="648"/>
    </location>
</feature>
<evidence type="ECO:0000256" key="2">
    <source>
        <dbReference type="ARBA" id="ARBA00022553"/>
    </source>
</evidence>
<protein>
    <recommendedName>
        <fullName evidence="14">Protein kinase domain-containing protein</fullName>
    </recommendedName>
</protein>
<dbReference type="InterPro" id="IPR001245">
    <property type="entry name" value="Ser-Thr/Tyr_kinase_cat_dom"/>
</dbReference>
<evidence type="ECO:0000313" key="15">
    <source>
        <dbReference type="EMBL" id="ABR17460.1"/>
    </source>
</evidence>
<dbReference type="FunFam" id="3.80.10.10:FF:000041">
    <property type="entry name" value="LRR receptor-like serine/threonine-protein kinase ERECTA"/>
    <property type="match status" value="1"/>
</dbReference>
<dbReference type="PROSITE" id="PS50011">
    <property type="entry name" value="PROTEIN_KINASE_DOM"/>
    <property type="match status" value="1"/>
</dbReference>
<name>B8LP80_PICSI</name>
<evidence type="ECO:0000256" key="1">
    <source>
        <dbReference type="ARBA" id="ARBA00004167"/>
    </source>
</evidence>
<evidence type="ECO:0000256" key="8">
    <source>
        <dbReference type="ARBA" id="ARBA00023136"/>
    </source>
</evidence>
<evidence type="ECO:0000256" key="5">
    <source>
        <dbReference type="ARBA" id="ARBA00022729"/>
    </source>
</evidence>
<dbReference type="FunFam" id="3.80.10.10:FF:000731">
    <property type="entry name" value="Leucine-rich repeat receptor-like protein kinase"/>
    <property type="match status" value="1"/>
</dbReference>
<keyword evidence="9" id="KW-0675">Receptor</keyword>
<dbReference type="InterPro" id="IPR046959">
    <property type="entry name" value="PRK1-6/SRF4-like"/>
</dbReference>
<evidence type="ECO:0000256" key="4">
    <source>
        <dbReference type="ARBA" id="ARBA00022692"/>
    </source>
</evidence>
<dbReference type="InterPro" id="IPR032675">
    <property type="entry name" value="LRR_dom_sf"/>
</dbReference>
<dbReference type="SUPFAM" id="SSF52058">
    <property type="entry name" value="L domain-like"/>
    <property type="match status" value="1"/>
</dbReference>
<feature type="chain" id="PRO_5002877321" description="Protein kinase domain-containing protein" evidence="13">
    <location>
        <begin position="22"/>
        <end position="657"/>
    </location>
</feature>
<accession>B8LP80</accession>
<reference evidence="15" key="1">
    <citation type="submission" date="2007-06" db="EMBL/GenBank/DDBJ databases">
        <title>Full length cDNA sequences from Sitka Spruce (Picea sitchensis).</title>
        <authorList>
            <person name="Ralph S.G."/>
            <person name="Chun H.E."/>
            <person name="Liao N."/>
            <person name="Ali J."/>
            <person name="Reid K."/>
            <person name="Kolosova N."/>
            <person name="Cooper N."/>
            <person name="Cullis C."/>
            <person name="Jancsik S."/>
            <person name="Moore R."/>
            <person name="Mayo M."/>
            <person name="Wagner S."/>
            <person name="Holt R.A."/>
            <person name="Jones S.J.M."/>
            <person name="Marra M.A."/>
            <person name="Ritland C.E."/>
            <person name="Ritland K."/>
            <person name="Bohlmann J."/>
        </authorList>
    </citation>
    <scope>NUCLEOTIDE SEQUENCE</scope>
    <source>
        <tissue evidence="15">Green portion of the leader tissue</tissue>
    </source>
</reference>
<dbReference type="InterPro" id="IPR013210">
    <property type="entry name" value="LRR_N_plant-typ"/>
</dbReference>
<dbReference type="Pfam" id="PF07714">
    <property type="entry name" value="PK_Tyr_Ser-Thr"/>
    <property type="match status" value="1"/>
</dbReference>
<dbReference type="SUPFAM" id="SSF56112">
    <property type="entry name" value="Protein kinase-like (PK-like)"/>
    <property type="match status" value="1"/>
</dbReference>
<keyword evidence="6" id="KW-0677">Repeat</keyword>
<evidence type="ECO:0000259" key="14">
    <source>
        <dbReference type="PROSITE" id="PS50011"/>
    </source>
</evidence>
<keyword evidence="10" id="KW-0325">Glycoprotein</keyword>
<dbReference type="Gene3D" id="3.80.10.10">
    <property type="entry name" value="Ribonuclease Inhibitor"/>
    <property type="match status" value="2"/>
</dbReference>
<dbReference type="Pfam" id="PF08263">
    <property type="entry name" value="LRRNT_2"/>
    <property type="match status" value="1"/>
</dbReference>
<proteinExistence type="evidence at transcript level"/>
<comment type="subcellular location">
    <subcellularLocation>
        <location evidence="1">Membrane</location>
        <topology evidence="1">Single-pass membrane protein</topology>
    </subcellularLocation>
</comment>
<evidence type="ECO:0000256" key="7">
    <source>
        <dbReference type="ARBA" id="ARBA00022989"/>
    </source>
</evidence>
<feature type="transmembrane region" description="Helical" evidence="12">
    <location>
        <begin position="299"/>
        <end position="321"/>
    </location>
</feature>
<dbReference type="GO" id="GO:0005524">
    <property type="term" value="F:ATP binding"/>
    <property type="evidence" value="ECO:0007669"/>
    <property type="project" value="InterPro"/>
</dbReference>
<dbReference type="Gene3D" id="1.10.510.10">
    <property type="entry name" value="Transferase(Phosphotransferase) domain 1"/>
    <property type="match status" value="1"/>
</dbReference>
<evidence type="ECO:0000256" key="12">
    <source>
        <dbReference type="SAM" id="Phobius"/>
    </source>
</evidence>
<keyword evidence="7 12" id="KW-1133">Transmembrane helix</keyword>
<evidence type="ECO:0000256" key="9">
    <source>
        <dbReference type="ARBA" id="ARBA00023170"/>
    </source>
</evidence>
<sequence>MAIRLPLVFSILCWMPVLLAAAQLTTDATLLLEIKGTLGGQSSGDNVLLSTWNASIPLCQWRGIQWIKADGTHVNCNTSLVRTNLTLYRDPSISAYSIELPAVGLEGTIPKELAKLSSLQRLYLNINMLTGPIPLELFNSLSLAVLSLGQNRLSGSIPPSLWNLCGHLVELDLDQNELVGTIPDPALPNVTCSSLQKLDFSDNHLEGSIPSFLPSFRSLQDLDLSNNSFSGTIPEALANLSLSVLNFSHNNLTGAIPNFAQNFSQDAFVGNSPALCGAPLQACGKARQIGHRPRLSPGAVAGIVIGLMAFLVVALSILIALGSSHDRKIRGEFRNEFEEEETGEGRLVLFEGGEHLTVEDVLNATGQVLGKTSYGTVYKAKLVQGGTIVLRLLKEGTLSSRELFLPAITDLGRLRHGNLVPLRAFYEGERGEKLLAYDYIPKGSLADLLHGSGRQHLSWARRQKIALGAARGLAHLHTGLETPIIHGNLKSKNVLVDEYYVAHLTDFGLAGLMSPNAAAEMMAAASLQGYKAPELQKMKKANTKTDIYSFGIFLLEILMGKRPGRNASASDEIVDLPSIVKAAVLEERTMQIFDPEILRGIRSPADDGLLHALQLAMGCCAPSPAVRPDIKEVVRQLEELRPKMHSPLYTPRTTALD</sequence>
<dbReference type="EMBL" id="EF677650">
    <property type="protein sequence ID" value="ABR17460.1"/>
    <property type="molecule type" value="mRNA"/>
</dbReference>
<feature type="signal peptide" evidence="13">
    <location>
        <begin position="1"/>
        <end position="21"/>
    </location>
</feature>
<evidence type="ECO:0000256" key="10">
    <source>
        <dbReference type="ARBA" id="ARBA00023180"/>
    </source>
</evidence>
<keyword evidence="2" id="KW-0597">Phosphoprotein</keyword>
<comment type="similarity">
    <text evidence="11">Belongs to the protein kinase superfamily.</text>
</comment>
<organism evidence="15">
    <name type="scientific">Picea sitchensis</name>
    <name type="common">Sitka spruce</name>
    <name type="synonym">Pinus sitchensis</name>
    <dbReference type="NCBI Taxonomy" id="3332"/>
    <lineage>
        <taxon>Eukaryota</taxon>
        <taxon>Viridiplantae</taxon>
        <taxon>Streptophyta</taxon>
        <taxon>Embryophyta</taxon>
        <taxon>Tracheophyta</taxon>
        <taxon>Spermatophyta</taxon>
        <taxon>Pinopsida</taxon>
        <taxon>Pinidae</taxon>
        <taxon>Conifers I</taxon>
        <taxon>Pinales</taxon>
        <taxon>Pinaceae</taxon>
        <taxon>Picea</taxon>
    </lineage>
</organism>
<keyword evidence="5 13" id="KW-0732">Signal</keyword>
<dbReference type="Gene3D" id="3.30.200.20">
    <property type="entry name" value="Phosphorylase Kinase, domain 1"/>
    <property type="match status" value="1"/>
</dbReference>
<keyword evidence="3" id="KW-0433">Leucine-rich repeat</keyword>
<dbReference type="PANTHER" id="PTHR48007">
    <property type="entry name" value="LEUCINE-RICH REPEAT RECEPTOR-LIKE PROTEIN KINASE PXC1"/>
    <property type="match status" value="1"/>
</dbReference>
<keyword evidence="8 12" id="KW-0472">Membrane</keyword>